<dbReference type="SUPFAM" id="SSF53335">
    <property type="entry name" value="S-adenosyl-L-methionine-dependent methyltransferases"/>
    <property type="match status" value="1"/>
</dbReference>
<organism evidence="1 2">
    <name type="scientific">Actinocrinis puniceicyclus</name>
    <dbReference type="NCBI Taxonomy" id="977794"/>
    <lineage>
        <taxon>Bacteria</taxon>
        <taxon>Bacillati</taxon>
        <taxon>Actinomycetota</taxon>
        <taxon>Actinomycetes</taxon>
        <taxon>Catenulisporales</taxon>
        <taxon>Actinospicaceae</taxon>
        <taxon>Actinocrinis</taxon>
    </lineage>
</organism>
<name>A0A8J7WLQ3_9ACTN</name>
<dbReference type="InterPro" id="IPR006764">
    <property type="entry name" value="SAM_dep_MeTrfase_SAV2177_type"/>
</dbReference>
<dbReference type="EMBL" id="JAGSXH010000021">
    <property type="protein sequence ID" value="MBS2963155.1"/>
    <property type="molecule type" value="Genomic_DNA"/>
</dbReference>
<dbReference type="Proteomes" id="UP000677913">
    <property type="component" value="Unassembled WGS sequence"/>
</dbReference>
<keyword evidence="1" id="KW-0808">Transferase</keyword>
<dbReference type="PIRSF" id="PIRSF017393">
    <property type="entry name" value="MTase_SAV2177"/>
    <property type="match status" value="1"/>
</dbReference>
<evidence type="ECO:0000313" key="2">
    <source>
        <dbReference type="Proteomes" id="UP000677913"/>
    </source>
</evidence>
<keyword evidence="1" id="KW-0489">Methyltransferase</keyword>
<dbReference type="GO" id="GO:0008168">
    <property type="term" value="F:methyltransferase activity"/>
    <property type="evidence" value="ECO:0007669"/>
    <property type="project" value="UniProtKB-KW"/>
</dbReference>
<dbReference type="Pfam" id="PF04672">
    <property type="entry name" value="Methyltransf_19"/>
    <property type="match status" value="1"/>
</dbReference>
<gene>
    <name evidence="1" type="ORF">KGA66_08870</name>
</gene>
<dbReference type="AlphaFoldDB" id="A0A8J7WLQ3"/>
<dbReference type="InterPro" id="IPR029063">
    <property type="entry name" value="SAM-dependent_MTases_sf"/>
</dbReference>
<proteinExistence type="predicted"/>
<dbReference type="Gene3D" id="3.40.50.150">
    <property type="entry name" value="Vaccinia Virus protein VP39"/>
    <property type="match status" value="1"/>
</dbReference>
<dbReference type="GO" id="GO:0032259">
    <property type="term" value="P:methylation"/>
    <property type="evidence" value="ECO:0007669"/>
    <property type="project" value="UniProtKB-KW"/>
</dbReference>
<keyword evidence="2" id="KW-1185">Reference proteome</keyword>
<protein>
    <submittedName>
        <fullName evidence="1">SAM-dependent methyltransferase</fullName>
        <ecNumber evidence="1">2.1.1.-</ecNumber>
    </submittedName>
</protein>
<dbReference type="EC" id="2.1.1.-" evidence="1"/>
<dbReference type="CDD" id="cd02440">
    <property type="entry name" value="AdoMet_MTases"/>
    <property type="match status" value="1"/>
</dbReference>
<comment type="caution">
    <text evidence="1">The sequence shown here is derived from an EMBL/GenBank/DDBJ whole genome shotgun (WGS) entry which is preliminary data.</text>
</comment>
<reference evidence="1" key="1">
    <citation type="submission" date="2021-04" db="EMBL/GenBank/DDBJ databases">
        <title>Genome based classification of Actinospica acidithermotolerans sp. nov., an actinobacterium isolated from an Indonesian hot spring.</title>
        <authorList>
            <person name="Kusuma A.B."/>
            <person name="Putra K.E."/>
            <person name="Nafisah S."/>
            <person name="Loh J."/>
            <person name="Nouioui I."/>
            <person name="Goodfellow M."/>
        </authorList>
    </citation>
    <scope>NUCLEOTIDE SEQUENCE</scope>
    <source>
        <strain evidence="1">DSM 45618</strain>
    </source>
</reference>
<sequence>MEARTLHAHELDPHRPNPARMYDYYLGGFHNFEADREAAEAAESAFPGVRAAARANRDFVRRAVRYLVGEGIDQFLDLGSGVPTAGNVHEVAQALNPDARVVYVDAEPVVVHAGEALLANNDRARILHADIRHAEAVLGASEVEQLLRLDRPLGLIMASVLPHIPDCDDPDTLVARYVAALAPGSYLVLSHGSIDDYNAAETGEVYDVYRAATSPITSRPAARLTAWFDGLDLVEPGVVVVTHWHPERGDVPAKLRIAHHGGVARVPWRPAAR</sequence>
<dbReference type="RefSeq" id="WP_211466579.1">
    <property type="nucleotide sequence ID" value="NZ_JAGSXH010000021.1"/>
</dbReference>
<evidence type="ECO:0000313" key="1">
    <source>
        <dbReference type="EMBL" id="MBS2963155.1"/>
    </source>
</evidence>
<accession>A0A8J7WLQ3</accession>